<dbReference type="AlphaFoldDB" id="A0AAD4S1H4"/>
<feature type="non-terminal residue" evidence="1">
    <location>
        <position position="60"/>
    </location>
</feature>
<dbReference type="Proteomes" id="UP001202328">
    <property type="component" value="Unassembled WGS sequence"/>
</dbReference>
<proteinExistence type="predicted"/>
<dbReference type="EMBL" id="JAJJMB010015535">
    <property type="protein sequence ID" value="KAI3853560.1"/>
    <property type="molecule type" value="Genomic_DNA"/>
</dbReference>
<evidence type="ECO:0000313" key="1">
    <source>
        <dbReference type="EMBL" id="KAI3853560.1"/>
    </source>
</evidence>
<comment type="caution">
    <text evidence="1">The sequence shown here is derived from an EMBL/GenBank/DDBJ whole genome shotgun (WGS) entry which is preliminary data.</text>
</comment>
<organism evidence="1 2">
    <name type="scientific">Papaver atlanticum</name>
    <dbReference type="NCBI Taxonomy" id="357466"/>
    <lineage>
        <taxon>Eukaryota</taxon>
        <taxon>Viridiplantae</taxon>
        <taxon>Streptophyta</taxon>
        <taxon>Embryophyta</taxon>
        <taxon>Tracheophyta</taxon>
        <taxon>Spermatophyta</taxon>
        <taxon>Magnoliopsida</taxon>
        <taxon>Ranunculales</taxon>
        <taxon>Papaveraceae</taxon>
        <taxon>Papaveroideae</taxon>
        <taxon>Papaver</taxon>
    </lineage>
</organism>
<reference evidence="1" key="1">
    <citation type="submission" date="2022-04" db="EMBL/GenBank/DDBJ databases">
        <title>A functionally conserved STORR gene fusion in Papaver species that diverged 16.8 million years ago.</title>
        <authorList>
            <person name="Catania T."/>
        </authorList>
    </citation>
    <scope>NUCLEOTIDE SEQUENCE</scope>
    <source>
        <strain evidence="1">S-188037</strain>
    </source>
</reference>
<name>A0AAD4S1H4_9MAGN</name>
<keyword evidence="2" id="KW-1185">Reference proteome</keyword>
<evidence type="ECO:0000313" key="2">
    <source>
        <dbReference type="Proteomes" id="UP001202328"/>
    </source>
</evidence>
<gene>
    <name evidence="1" type="ORF">MKW98_025077</name>
</gene>
<protein>
    <submittedName>
        <fullName evidence="1">Uncharacterized protein</fullName>
    </submittedName>
</protein>
<sequence length="60" mass="6475">MRSSSNLPSQQAPLLILGHLIPSWDLQIPILGTSNVFDIEGGPFDREGIVGLPLPIDIPE</sequence>
<accession>A0AAD4S1H4</accession>